<dbReference type="RefSeq" id="XP_020008654.2">
    <property type="nucleotide sequence ID" value="XM_020153065.2"/>
</dbReference>
<protein>
    <submittedName>
        <fullName evidence="2">Olfactory receptor 5G25-like</fullName>
    </submittedName>
</protein>
<dbReference type="InterPro" id="IPR017452">
    <property type="entry name" value="GPCR_Rhodpsn_7TM"/>
</dbReference>
<evidence type="ECO:0000313" key="1">
    <source>
        <dbReference type="Proteomes" id="UP001732720"/>
    </source>
</evidence>
<sequence>MSNRNQTMVTEFVFMGLTKSFQIQVVLFVTFLVVYVVTLLGNLGMIAVIWVDSRLHTPMYFFLSHLSFVDAFSSSVIGPKMLSDVFVEKKVISFIGCAVQLCFFSQFVVTECFLLASMAYDRYMAICKPLLYTLIMSQRVCVQLVAGPYIMGLISTATHMTFAFRLPYCGPSIINHFFCDLLPVLSLACADTQVNQFLLFIMAGALGVLSGVIILVSYIYIVITILRIRSADGRRKAFSTCSSHLTAVSILYGTLFFIYVRPSSSFSLDINKVVSLFYTAVIPMLNPLIYSLRNKEVKDSYRRIFEKKFCYSLRDKAL</sequence>
<accession>A0A8B7TLU2</accession>
<reference evidence="2" key="1">
    <citation type="submission" date="2025-08" db="UniProtKB">
        <authorList>
            <consortium name="RefSeq"/>
        </authorList>
    </citation>
    <scope>IDENTIFICATION</scope>
</reference>
<dbReference type="Proteomes" id="UP001732720">
    <property type="component" value="Chromosome 1"/>
</dbReference>
<dbReference type="PRINTS" id="PR00237">
    <property type="entry name" value="GPCRRHODOPSN"/>
</dbReference>
<dbReference type="PROSITE" id="PS00237">
    <property type="entry name" value="G_PROTEIN_RECEP_F1_1"/>
    <property type="match status" value="1"/>
</dbReference>
<dbReference type="Pfam" id="PF13853">
    <property type="entry name" value="7tm_4"/>
    <property type="match status" value="1"/>
</dbReference>
<dbReference type="GO" id="GO:0004930">
    <property type="term" value="F:G protein-coupled receptor activity"/>
    <property type="evidence" value="ECO:0007669"/>
    <property type="project" value="UniProtKB-KW"/>
</dbReference>
<dbReference type="GO" id="GO:0005886">
    <property type="term" value="C:plasma membrane"/>
    <property type="evidence" value="ECO:0007669"/>
    <property type="project" value="UniProtKB-SubCell"/>
</dbReference>
<dbReference type="PROSITE" id="PS50262">
    <property type="entry name" value="G_PROTEIN_RECEP_F1_2"/>
    <property type="match status" value="1"/>
</dbReference>
<gene>
    <name evidence="2" type="primary">LOC109676815</name>
</gene>
<dbReference type="PANTHER" id="PTHR48018">
    <property type="entry name" value="OLFACTORY RECEPTOR"/>
    <property type="match status" value="1"/>
</dbReference>
<dbReference type="InterPro" id="IPR000725">
    <property type="entry name" value="Olfact_rcpt"/>
</dbReference>
<dbReference type="SUPFAM" id="SSF81321">
    <property type="entry name" value="Family A G protein-coupled receptor-like"/>
    <property type="match status" value="1"/>
</dbReference>
<proteinExistence type="predicted"/>
<dbReference type="InterPro" id="IPR000276">
    <property type="entry name" value="GPCR_Rhodpsn"/>
</dbReference>
<organism evidence="2">
    <name type="scientific">Castor canadensis</name>
    <name type="common">American beaver</name>
    <dbReference type="NCBI Taxonomy" id="51338"/>
    <lineage>
        <taxon>Eukaryota</taxon>
        <taxon>Metazoa</taxon>
        <taxon>Chordata</taxon>
        <taxon>Craniata</taxon>
        <taxon>Vertebrata</taxon>
        <taxon>Euteleostomi</taxon>
        <taxon>Mammalia</taxon>
        <taxon>Eutheria</taxon>
        <taxon>Euarchontoglires</taxon>
        <taxon>Glires</taxon>
        <taxon>Rodentia</taxon>
        <taxon>Castorimorpha</taxon>
        <taxon>Castoridae</taxon>
        <taxon>Castor</taxon>
    </lineage>
</organism>
<dbReference type="Gene3D" id="1.20.1070.10">
    <property type="entry name" value="Rhodopsin 7-helix transmembrane proteins"/>
    <property type="match status" value="1"/>
</dbReference>
<dbReference type="CDD" id="cd15414">
    <property type="entry name" value="7tmA_OR5G-like"/>
    <property type="match status" value="1"/>
</dbReference>
<dbReference type="PRINTS" id="PR00245">
    <property type="entry name" value="OLFACTORYR"/>
</dbReference>
<dbReference type="OrthoDB" id="9823959at2759"/>
<evidence type="ECO:0000313" key="2">
    <source>
        <dbReference type="RefSeq" id="XP_020008654.2"/>
    </source>
</evidence>
<keyword evidence="1" id="KW-1185">Reference proteome</keyword>
<dbReference type="KEGG" id="ccan:109676815"/>
<dbReference type="FunFam" id="1.20.1070.10:FF:000003">
    <property type="entry name" value="Olfactory receptor"/>
    <property type="match status" value="1"/>
</dbReference>
<name>A0A8B7TLU2_CASCN</name>
<dbReference type="GO" id="GO:0004984">
    <property type="term" value="F:olfactory receptor activity"/>
    <property type="evidence" value="ECO:0007669"/>
    <property type="project" value="InterPro"/>
</dbReference>